<feature type="non-terminal residue" evidence="1">
    <location>
        <position position="1"/>
    </location>
</feature>
<reference evidence="1 2" key="1">
    <citation type="journal article" date="2019" name="Sci. Rep.">
        <title>Orb-weaving spider Araneus ventricosus genome elucidates the spidroin gene catalogue.</title>
        <authorList>
            <person name="Kono N."/>
            <person name="Nakamura H."/>
            <person name="Ohtoshi R."/>
            <person name="Moran D.A.P."/>
            <person name="Shinohara A."/>
            <person name="Yoshida Y."/>
            <person name="Fujiwara M."/>
            <person name="Mori M."/>
            <person name="Tomita M."/>
            <person name="Arakawa K."/>
        </authorList>
    </citation>
    <scope>NUCLEOTIDE SEQUENCE [LARGE SCALE GENOMIC DNA]</scope>
</reference>
<protein>
    <submittedName>
        <fullName evidence="1">Uncharacterized protein</fullName>
    </submittedName>
</protein>
<proteinExistence type="predicted"/>
<name>A0A4Y2VU23_ARAVE</name>
<gene>
    <name evidence="1" type="ORF">AVEN_68458_1</name>
</gene>
<dbReference type="EMBL" id="BGPR01051249">
    <property type="protein sequence ID" value="GBO28212.1"/>
    <property type="molecule type" value="Genomic_DNA"/>
</dbReference>
<evidence type="ECO:0000313" key="2">
    <source>
        <dbReference type="Proteomes" id="UP000499080"/>
    </source>
</evidence>
<dbReference type="AlphaFoldDB" id="A0A4Y2VU23"/>
<accession>A0A4Y2VU23</accession>
<comment type="caution">
    <text evidence="1">The sequence shown here is derived from an EMBL/GenBank/DDBJ whole genome shotgun (WGS) entry which is preliminary data.</text>
</comment>
<sequence length="128" mass="14723">AKFYHLSARGGFTVWSGLRGRRAPGFKPDFTVKNHRPSSLLRSVYLFVSRYLTMNNVSRQIMRHFELFGTFSDRNLYVLLAVLSFWDVPVCQRSVDGPSRRKQTHVEDMVHVRIGLPLVSLAEDVNVV</sequence>
<keyword evidence="2" id="KW-1185">Reference proteome</keyword>
<dbReference type="Proteomes" id="UP000499080">
    <property type="component" value="Unassembled WGS sequence"/>
</dbReference>
<evidence type="ECO:0000313" key="1">
    <source>
        <dbReference type="EMBL" id="GBO28212.1"/>
    </source>
</evidence>
<organism evidence="1 2">
    <name type="scientific">Araneus ventricosus</name>
    <name type="common">Orbweaver spider</name>
    <name type="synonym">Epeira ventricosa</name>
    <dbReference type="NCBI Taxonomy" id="182803"/>
    <lineage>
        <taxon>Eukaryota</taxon>
        <taxon>Metazoa</taxon>
        <taxon>Ecdysozoa</taxon>
        <taxon>Arthropoda</taxon>
        <taxon>Chelicerata</taxon>
        <taxon>Arachnida</taxon>
        <taxon>Araneae</taxon>
        <taxon>Araneomorphae</taxon>
        <taxon>Entelegynae</taxon>
        <taxon>Araneoidea</taxon>
        <taxon>Araneidae</taxon>
        <taxon>Araneus</taxon>
    </lineage>
</organism>